<accession>A0ACC3SUW9</accession>
<proteinExistence type="predicted"/>
<name>A0ACC3SUW9_LIPKO</name>
<dbReference type="Proteomes" id="UP001433508">
    <property type="component" value="Unassembled WGS sequence"/>
</dbReference>
<sequence length="545" mass="59037">MASYGSFQVPPIENEDVKSFAPKSVERTALAAALTSLQSQLPIRIPLVIGGSQVFAETSVPSVNPAKHSQIVANTSQASTEHVAQAIVASQVAKKKWESAPLSVRAAVFLKAAELIATKYRYELLAATMIGQGKNVYQAEIDAAAELIDFLRFNCLYAQELYAQQPLKCAPGVWNRAEYRALEGFVYAITPFNFTAIAGNLVAAPALMGNTVLWKPSPYAVLSNYLLYNIFVEAGLPAGVINFVPGDAVTVTAEVLSARSFGALHYTGSTAVFQELYQKIASNLPKYRSFPRIVGETGGKNFHLIHSSADVSSAARSTVRGAFEYQGQKCSATSRAYVSASIWPQFKDIMVKETAALAIGAPTDLTPFIGPVVHEHSFNKLKNILAALAKDEKIEVLIGGKTDNSVGYYVSPTIVVASDPDHSVFQQEFFGPLLAVYVFEDEAFESIMETIDLATDYALTGSVFAKSREAVELASRKLRNAAGNFYINDKCTGAIVGQQWFGGARRSGTNDKSGSGNILSRFVSVRNIKETFYDTTTVDYPSNRE</sequence>
<comment type="caution">
    <text evidence="1">The sequence shown here is derived from an EMBL/GenBank/DDBJ whole genome shotgun (WGS) entry which is preliminary data.</text>
</comment>
<organism evidence="1 2">
    <name type="scientific">Lipomyces kononenkoae</name>
    <name type="common">Yeast</name>
    <dbReference type="NCBI Taxonomy" id="34357"/>
    <lineage>
        <taxon>Eukaryota</taxon>
        <taxon>Fungi</taxon>
        <taxon>Dikarya</taxon>
        <taxon>Ascomycota</taxon>
        <taxon>Saccharomycotina</taxon>
        <taxon>Lipomycetes</taxon>
        <taxon>Lipomycetales</taxon>
        <taxon>Lipomycetaceae</taxon>
        <taxon>Lipomyces</taxon>
    </lineage>
</organism>
<dbReference type="EMBL" id="MU971415">
    <property type="protein sequence ID" value="KAK9235443.1"/>
    <property type="molecule type" value="Genomic_DNA"/>
</dbReference>
<reference evidence="2" key="1">
    <citation type="journal article" date="2024" name="Front. Bioeng. Biotechnol.">
        <title>Genome-scale model development and genomic sequencing of the oleaginous clade Lipomyces.</title>
        <authorList>
            <person name="Czajka J.J."/>
            <person name="Han Y."/>
            <person name="Kim J."/>
            <person name="Mondo S.J."/>
            <person name="Hofstad B.A."/>
            <person name="Robles A."/>
            <person name="Haridas S."/>
            <person name="Riley R."/>
            <person name="LaButti K."/>
            <person name="Pangilinan J."/>
            <person name="Andreopoulos W."/>
            <person name="Lipzen A."/>
            <person name="Yan J."/>
            <person name="Wang M."/>
            <person name="Ng V."/>
            <person name="Grigoriev I.V."/>
            <person name="Spatafora J.W."/>
            <person name="Magnuson J.K."/>
            <person name="Baker S.E."/>
            <person name="Pomraning K.R."/>
        </authorList>
    </citation>
    <scope>NUCLEOTIDE SEQUENCE [LARGE SCALE GENOMIC DNA]</scope>
    <source>
        <strain evidence="2">CBS 7786</strain>
    </source>
</reference>
<keyword evidence="2" id="KW-1185">Reference proteome</keyword>
<evidence type="ECO:0000313" key="1">
    <source>
        <dbReference type="EMBL" id="KAK9235443.1"/>
    </source>
</evidence>
<evidence type="ECO:0000313" key="2">
    <source>
        <dbReference type="Proteomes" id="UP001433508"/>
    </source>
</evidence>
<protein>
    <submittedName>
        <fullName evidence="1">Aldehyde/histidinol dehydrogenase</fullName>
    </submittedName>
</protein>
<gene>
    <name evidence="1" type="ORF">V1525DRAFT_409885</name>
</gene>